<dbReference type="EMBL" id="KV417528">
    <property type="protein sequence ID" value="KZP24058.1"/>
    <property type="molecule type" value="Genomic_DNA"/>
</dbReference>
<organism evidence="2">
    <name type="scientific">Athelia psychrophila</name>
    <dbReference type="NCBI Taxonomy" id="1759441"/>
    <lineage>
        <taxon>Eukaryota</taxon>
        <taxon>Fungi</taxon>
        <taxon>Dikarya</taxon>
        <taxon>Basidiomycota</taxon>
        <taxon>Agaricomycotina</taxon>
        <taxon>Agaricomycetes</taxon>
        <taxon>Agaricomycetidae</taxon>
        <taxon>Atheliales</taxon>
        <taxon>Atheliaceae</taxon>
        <taxon>Athelia</taxon>
    </lineage>
</organism>
<feature type="compositionally biased region" description="Basic and acidic residues" evidence="1">
    <location>
        <begin position="17"/>
        <end position="43"/>
    </location>
</feature>
<gene>
    <name evidence="2" type="ORF">FIBSPDRAFT_889036</name>
</gene>
<name>A0A166MJC4_9AGAM</name>
<protein>
    <submittedName>
        <fullName evidence="2">Uncharacterized protein</fullName>
    </submittedName>
</protein>
<accession>A0A166MJC4</accession>
<dbReference type="AlphaFoldDB" id="A0A166MJC4"/>
<feature type="region of interest" description="Disordered" evidence="1">
    <location>
        <begin position="1"/>
        <end position="56"/>
    </location>
</feature>
<sequence length="211" mass="23492">MAEAGQIAGDTPVITDRSCRRREEGQAQGEGKAEPTRTGEPKRAVHRSRGRHPALRLERQQGQTCYALAQTLHVACFFEHTRTRRRAYSRSVAAPRSRFQLPTRRELTCHLPTPLHTSVLTLTPQSTSSAPITTLSALTSPRGPRETPESACATAWARVWVRPGTQTLQATLPNPPNSKRRHRFMTDIWGTSIQCISDKLLKDEVHAPSNS</sequence>
<proteinExistence type="predicted"/>
<evidence type="ECO:0000313" key="2">
    <source>
        <dbReference type="EMBL" id="KZP24058.1"/>
    </source>
</evidence>
<evidence type="ECO:0000256" key="1">
    <source>
        <dbReference type="SAM" id="MobiDB-lite"/>
    </source>
</evidence>
<feature type="compositionally biased region" description="Basic residues" evidence="1">
    <location>
        <begin position="44"/>
        <end position="54"/>
    </location>
</feature>
<reference evidence="2" key="1">
    <citation type="journal article" date="2016" name="Mol. Biol. Evol.">
        <title>Comparative Genomics of Early-Diverging Mushroom-Forming Fungi Provides Insights into the Origins of Lignocellulose Decay Capabilities.</title>
        <authorList>
            <person name="Nagy L.G."/>
            <person name="Riley R."/>
            <person name="Tritt A."/>
            <person name="Adam C."/>
            <person name="Daum C."/>
            <person name="Floudas D."/>
            <person name="Sun H."/>
            <person name="Yadav J.S."/>
            <person name="Pangilinan J."/>
            <person name="Larsson K.H."/>
            <person name="Matsuura K."/>
            <person name="Barry K."/>
            <person name="Labutti K."/>
            <person name="Kuo R."/>
            <person name="Ohm R.A."/>
            <person name="Bhattacharya S.S."/>
            <person name="Shirouzu T."/>
            <person name="Yoshinaga Y."/>
            <person name="Martin F.M."/>
            <person name="Grigoriev I.V."/>
            <person name="Hibbett D.S."/>
        </authorList>
    </citation>
    <scope>NUCLEOTIDE SEQUENCE [LARGE SCALE GENOMIC DNA]</scope>
    <source>
        <strain evidence="2">CBS 109695</strain>
    </source>
</reference>